<sequence>MRIFLGGQAVSLLGDGLALLVVPLLALEMSSSPVVSGISAATVTIGYLCVGVPAGVVVDRFGPWRVLVAMDALRAVLFTALYALAVTDLLTVPLLLTLGLIAGASHVFFETAVTVAVKDLCADRDLLRANSVLEVSSQLALVLGPATVGALAATVGLDAALLANAITFLASLASLLAVWSLRSPVPPLVSPLRIGAIWREFRDGLRYLLSIRILVVLTALQMVVNFGLAVEKLLFFYAKDTLGLATSLVSVVVAAGGVGGLVGALIAPWLGHRLGHLRVFAGGVVLAGIATAAMSLAHTWPVLAAANAVYLWALVTASLVNRTQRQLMVRADMLGRVTSTVKLLFLAVDPLGVLVAGSLTLALGGDPRFVFLGAGTLVAGAAIAAWYSGLRAYRRAAISNLR</sequence>
<feature type="transmembrane region" description="Helical" evidence="6">
    <location>
        <begin position="161"/>
        <end position="181"/>
    </location>
</feature>
<evidence type="ECO:0000256" key="5">
    <source>
        <dbReference type="ARBA" id="ARBA00023136"/>
    </source>
</evidence>
<dbReference type="InterPro" id="IPR020846">
    <property type="entry name" value="MFS_dom"/>
</dbReference>
<gene>
    <name evidence="8" type="ORF">OG563_43450</name>
</gene>
<dbReference type="RefSeq" id="WP_327099126.1">
    <property type="nucleotide sequence ID" value="NZ_CP109149.1"/>
</dbReference>
<dbReference type="InterPro" id="IPR011701">
    <property type="entry name" value="MFS"/>
</dbReference>
<dbReference type="Gene3D" id="1.20.1250.20">
    <property type="entry name" value="MFS general substrate transporter like domains"/>
    <property type="match status" value="1"/>
</dbReference>
<dbReference type="EMBL" id="CP109441">
    <property type="protein sequence ID" value="WUV45863.1"/>
    <property type="molecule type" value="Genomic_DNA"/>
</dbReference>
<dbReference type="SUPFAM" id="SSF103473">
    <property type="entry name" value="MFS general substrate transporter"/>
    <property type="match status" value="1"/>
</dbReference>
<evidence type="ECO:0000256" key="6">
    <source>
        <dbReference type="SAM" id="Phobius"/>
    </source>
</evidence>
<evidence type="ECO:0000313" key="9">
    <source>
        <dbReference type="Proteomes" id="UP001432062"/>
    </source>
</evidence>
<evidence type="ECO:0000259" key="7">
    <source>
        <dbReference type="PROSITE" id="PS50850"/>
    </source>
</evidence>
<dbReference type="InterPro" id="IPR022324">
    <property type="entry name" value="Bacilysin_exporter_BacE_put"/>
</dbReference>
<keyword evidence="3 6" id="KW-0812">Transmembrane</keyword>
<keyword evidence="5 6" id="KW-0472">Membrane</keyword>
<dbReference type="Proteomes" id="UP001432062">
    <property type="component" value="Chromosome"/>
</dbReference>
<name>A0ABZ1YRP5_9NOCA</name>
<evidence type="ECO:0000256" key="2">
    <source>
        <dbReference type="ARBA" id="ARBA00022475"/>
    </source>
</evidence>
<feature type="transmembrane region" description="Helical" evidence="6">
    <location>
        <begin position="277"/>
        <end position="296"/>
    </location>
</feature>
<reference evidence="8" key="1">
    <citation type="submission" date="2022-10" db="EMBL/GenBank/DDBJ databases">
        <title>The complete genomes of actinobacterial strains from the NBC collection.</title>
        <authorList>
            <person name="Joergensen T.S."/>
            <person name="Alvarez Arevalo M."/>
            <person name="Sterndorff E.B."/>
            <person name="Faurdal D."/>
            <person name="Vuksanovic O."/>
            <person name="Mourched A.-S."/>
            <person name="Charusanti P."/>
            <person name="Shaw S."/>
            <person name="Blin K."/>
            <person name="Weber T."/>
        </authorList>
    </citation>
    <scope>NUCLEOTIDE SEQUENCE</scope>
    <source>
        <strain evidence="8">NBC_01482</strain>
    </source>
</reference>
<protein>
    <submittedName>
        <fullName evidence="8">MFS transporter</fullName>
    </submittedName>
</protein>
<keyword evidence="2" id="KW-1003">Cell membrane</keyword>
<dbReference type="CDD" id="cd06173">
    <property type="entry name" value="MFS_MefA_like"/>
    <property type="match status" value="1"/>
</dbReference>
<dbReference type="PANTHER" id="PTHR23513:SF6">
    <property type="entry name" value="MAJOR FACILITATOR SUPERFAMILY ASSOCIATED DOMAIN-CONTAINING PROTEIN"/>
    <property type="match status" value="1"/>
</dbReference>
<feature type="transmembrane region" description="Helical" evidence="6">
    <location>
        <begin position="91"/>
        <end position="117"/>
    </location>
</feature>
<feature type="transmembrane region" description="Helical" evidence="6">
    <location>
        <begin position="207"/>
        <end position="228"/>
    </location>
</feature>
<feature type="transmembrane region" description="Helical" evidence="6">
    <location>
        <begin position="34"/>
        <end position="57"/>
    </location>
</feature>
<dbReference type="Pfam" id="PF07690">
    <property type="entry name" value="MFS_1"/>
    <property type="match status" value="1"/>
</dbReference>
<comment type="subcellular location">
    <subcellularLocation>
        <location evidence="1">Cell membrane</location>
        <topology evidence="1">Multi-pass membrane protein</topology>
    </subcellularLocation>
</comment>
<feature type="transmembrane region" description="Helical" evidence="6">
    <location>
        <begin position="369"/>
        <end position="387"/>
    </location>
</feature>
<proteinExistence type="predicted"/>
<dbReference type="InterPro" id="IPR036259">
    <property type="entry name" value="MFS_trans_sf"/>
</dbReference>
<feature type="transmembrane region" description="Helical" evidence="6">
    <location>
        <begin position="341"/>
        <end position="363"/>
    </location>
</feature>
<keyword evidence="4 6" id="KW-1133">Transmembrane helix</keyword>
<dbReference type="PROSITE" id="PS50850">
    <property type="entry name" value="MFS"/>
    <property type="match status" value="1"/>
</dbReference>
<dbReference type="PRINTS" id="PR01988">
    <property type="entry name" value="EXPORTERBACE"/>
</dbReference>
<accession>A0ABZ1YRP5</accession>
<organism evidence="8 9">
    <name type="scientific">Nocardia vinacea</name>
    <dbReference type="NCBI Taxonomy" id="96468"/>
    <lineage>
        <taxon>Bacteria</taxon>
        <taxon>Bacillati</taxon>
        <taxon>Actinomycetota</taxon>
        <taxon>Actinomycetes</taxon>
        <taxon>Mycobacteriales</taxon>
        <taxon>Nocardiaceae</taxon>
        <taxon>Nocardia</taxon>
    </lineage>
</organism>
<keyword evidence="9" id="KW-1185">Reference proteome</keyword>
<evidence type="ECO:0000256" key="4">
    <source>
        <dbReference type="ARBA" id="ARBA00022989"/>
    </source>
</evidence>
<dbReference type="PANTHER" id="PTHR23513">
    <property type="entry name" value="INTEGRAL MEMBRANE EFFLUX PROTEIN-RELATED"/>
    <property type="match status" value="1"/>
</dbReference>
<feature type="transmembrane region" description="Helical" evidence="6">
    <location>
        <begin position="302"/>
        <end position="320"/>
    </location>
</feature>
<feature type="transmembrane region" description="Helical" evidence="6">
    <location>
        <begin position="248"/>
        <end position="270"/>
    </location>
</feature>
<feature type="domain" description="Major facilitator superfamily (MFS) profile" evidence="7">
    <location>
        <begin position="1"/>
        <end position="391"/>
    </location>
</feature>
<evidence type="ECO:0000256" key="1">
    <source>
        <dbReference type="ARBA" id="ARBA00004651"/>
    </source>
</evidence>
<evidence type="ECO:0000256" key="3">
    <source>
        <dbReference type="ARBA" id="ARBA00022692"/>
    </source>
</evidence>
<evidence type="ECO:0000313" key="8">
    <source>
        <dbReference type="EMBL" id="WUV45863.1"/>
    </source>
</evidence>